<feature type="signal peptide" evidence="2">
    <location>
        <begin position="1"/>
        <end position="28"/>
    </location>
</feature>
<comment type="caution">
    <text evidence="3">The sequence shown here is derived from an EMBL/GenBank/DDBJ whole genome shotgun (WGS) entry which is preliminary data.</text>
</comment>
<gene>
    <name evidence="3" type="ORF">B0T26DRAFT_746544</name>
</gene>
<organism evidence="3 4">
    <name type="scientific">Lasiosphaeria miniovina</name>
    <dbReference type="NCBI Taxonomy" id="1954250"/>
    <lineage>
        <taxon>Eukaryota</taxon>
        <taxon>Fungi</taxon>
        <taxon>Dikarya</taxon>
        <taxon>Ascomycota</taxon>
        <taxon>Pezizomycotina</taxon>
        <taxon>Sordariomycetes</taxon>
        <taxon>Sordariomycetidae</taxon>
        <taxon>Sordariales</taxon>
        <taxon>Lasiosphaeriaceae</taxon>
        <taxon>Lasiosphaeria</taxon>
    </lineage>
</organism>
<keyword evidence="2" id="KW-0732">Signal</keyword>
<evidence type="ECO:0000313" key="4">
    <source>
        <dbReference type="Proteomes" id="UP001172101"/>
    </source>
</evidence>
<dbReference type="AlphaFoldDB" id="A0AA40BI55"/>
<feature type="chain" id="PRO_5041341588" evidence="2">
    <location>
        <begin position="29"/>
        <end position="65"/>
    </location>
</feature>
<dbReference type="Proteomes" id="UP001172101">
    <property type="component" value="Unassembled WGS sequence"/>
</dbReference>
<keyword evidence="1" id="KW-0812">Transmembrane</keyword>
<dbReference type="RefSeq" id="XP_060303547.1">
    <property type="nucleotide sequence ID" value="XM_060444706.1"/>
</dbReference>
<name>A0AA40BI55_9PEZI</name>
<feature type="transmembrane region" description="Helical" evidence="1">
    <location>
        <begin position="38"/>
        <end position="58"/>
    </location>
</feature>
<keyword evidence="1" id="KW-0472">Membrane</keyword>
<evidence type="ECO:0000313" key="3">
    <source>
        <dbReference type="EMBL" id="KAK0734670.1"/>
    </source>
</evidence>
<dbReference type="EMBL" id="JAUIRO010000001">
    <property type="protein sequence ID" value="KAK0734670.1"/>
    <property type="molecule type" value="Genomic_DNA"/>
</dbReference>
<sequence>MRQRHNVRALALFGLRLMALHRAAVVLAEEEPFATASTAITAAAVLAALCFGGSVLELSSGSVCR</sequence>
<keyword evidence="1" id="KW-1133">Transmembrane helix</keyword>
<evidence type="ECO:0000256" key="1">
    <source>
        <dbReference type="SAM" id="Phobius"/>
    </source>
</evidence>
<keyword evidence="4" id="KW-1185">Reference proteome</keyword>
<evidence type="ECO:0000256" key="2">
    <source>
        <dbReference type="SAM" id="SignalP"/>
    </source>
</evidence>
<reference evidence="3" key="1">
    <citation type="submission" date="2023-06" db="EMBL/GenBank/DDBJ databases">
        <title>Genome-scale phylogeny and comparative genomics of the fungal order Sordariales.</title>
        <authorList>
            <consortium name="Lawrence Berkeley National Laboratory"/>
            <person name="Hensen N."/>
            <person name="Bonometti L."/>
            <person name="Westerberg I."/>
            <person name="Brannstrom I.O."/>
            <person name="Guillou S."/>
            <person name="Cros-Aarteil S."/>
            <person name="Calhoun S."/>
            <person name="Haridas S."/>
            <person name="Kuo A."/>
            <person name="Mondo S."/>
            <person name="Pangilinan J."/>
            <person name="Riley R."/>
            <person name="LaButti K."/>
            <person name="Andreopoulos B."/>
            <person name="Lipzen A."/>
            <person name="Chen C."/>
            <person name="Yanf M."/>
            <person name="Daum C."/>
            <person name="Ng V."/>
            <person name="Clum A."/>
            <person name="Steindorff A."/>
            <person name="Ohm R."/>
            <person name="Martin F."/>
            <person name="Silar P."/>
            <person name="Natvig D."/>
            <person name="Lalanne C."/>
            <person name="Gautier V."/>
            <person name="Ament-velasquez S.L."/>
            <person name="Kruys A."/>
            <person name="Hutchinson M.I."/>
            <person name="Powell A.J."/>
            <person name="Barry K."/>
            <person name="Miller A.N."/>
            <person name="Grigoriev I.V."/>
            <person name="Debuchy R."/>
            <person name="Gladieux P."/>
            <person name="Thoren M.H."/>
            <person name="Johannesson H."/>
        </authorList>
    </citation>
    <scope>NUCLEOTIDE SEQUENCE</scope>
    <source>
        <strain evidence="3">SMH2392-1A</strain>
    </source>
</reference>
<dbReference type="GeneID" id="85327976"/>
<accession>A0AA40BI55</accession>
<protein>
    <submittedName>
        <fullName evidence="3">Uncharacterized protein</fullName>
    </submittedName>
</protein>
<proteinExistence type="predicted"/>